<dbReference type="AlphaFoldDB" id="A0AAD9DH80"/>
<dbReference type="PANTHER" id="PTHR44019:SF8">
    <property type="entry name" value="POC1 CENTRIOLAR PROTEIN HOMOLOG"/>
    <property type="match status" value="1"/>
</dbReference>
<evidence type="ECO:0000256" key="2">
    <source>
        <dbReference type="ARBA" id="ARBA00022737"/>
    </source>
</evidence>
<dbReference type="InterPro" id="IPR050505">
    <property type="entry name" value="WDR55/POC1"/>
</dbReference>
<evidence type="ECO:0000313" key="5">
    <source>
        <dbReference type="Proteomes" id="UP001224775"/>
    </source>
</evidence>
<protein>
    <recommendedName>
        <fullName evidence="6">F-box domain-containing protein</fullName>
    </recommendedName>
</protein>
<evidence type="ECO:0008006" key="6">
    <source>
        <dbReference type="Google" id="ProtNLM"/>
    </source>
</evidence>
<feature type="region of interest" description="Disordered" evidence="3">
    <location>
        <begin position="1"/>
        <end position="26"/>
    </location>
</feature>
<dbReference type="Proteomes" id="UP001224775">
    <property type="component" value="Unassembled WGS sequence"/>
</dbReference>
<evidence type="ECO:0000256" key="3">
    <source>
        <dbReference type="SAM" id="MobiDB-lite"/>
    </source>
</evidence>
<sequence length="815" mass="90318">MKSVTVRISNDEIWRSPPSSNHGEGDFDWPPGWVEVHRSSPSNNSVEHVNNIREFHPPSLAGIAKRKQKVFYTIAEVKKYIQQEEANKHKKDAKISCSDGCTNKVIGGGEVCKRHGESSPRRSSSRRRTKQQNSSTNNNQSYEGSVDALNRIMKVDNKLSQNMRQSILIAAVLCRKRNDPYTQFLGSDGNTYSDLRSAFGKHISIKQCELCKQRVQGPFYCRIAHEHLDVPDYDGGSSYECLRGLFKCSVDDLVERQHELLYGGEGSRKRKAIEPSPSILDGSKDNISSMDLMSEEVLLQIALFIPNLNGLISFCKTSKRMQKLLYTSGHSEKLFRGLFLQTFGKRGTVGNFEMNLSWRERWRMIYGLRRGLVHQQSSNMLRLNGTGANLRLPRQTLGVLSHAEESSALFYDNPEWSLTDDISNGYFGMKILHLPPPPDAANDWQPPVVCHGDFNGIKIFNSINAMFPNAQRRFVSLGDDEGGGQVLALIQCDMSPLTNEQTNRNQPSFFIGFASGRVAAVNATIAECGQKYNFSISGFHDAHVNEVTSLVFVNDIAPGGNSGKLLYSACGGGHVYCYPNALSPEHNFSMDESILTFSSNGAIFSMTSTVVDIGDHSSSIICTGDGEGKIRLWTRADEGLLARSLSEPVSFNQSETKFVPIQVKQAGTRTGLVTRMKFVHNNLLVTCTNNGDLRIWKLQCCNKPYRYSGGEKGPKPQLELKYDKMSLHNGAVEVVNNIGDILLTSGGNDGQVIGVDLNTGLILQSIDCHTGENLQHREGSTLLAKSCVVDIILSGKEASMISLCRDGTLQRWSFA</sequence>
<comment type="caution">
    <text evidence="4">The sequence shown here is derived from an EMBL/GenBank/DDBJ whole genome shotgun (WGS) entry which is preliminary data.</text>
</comment>
<evidence type="ECO:0000256" key="1">
    <source>
        <dbReference type="ARBA" id="ARBA00022574"/>
    </source>
</evidence>
<dbReference type="InterPro" id="IPR015943">
    <property type="entry name" value="WD40/YVTN_repeat-like_dom_sf"/>
</dbReference>
<keyword evidence="1" id="KW-0853">WD repeat</keyword>
<dbReference type="Gene3D" id="2.130.10.10">
    <property type="entry name" value="YVTN repeat-like/Quinoprotein amine dehydrogenase"/>
    <property type="match status" value="1"/>
</dbReference>
<proteinExistence type="predicted"/>
<gene>
    <name evidence="4" type="ORF">QTG54_002416</name>
</gene>
<keyword evidence="2" id="KW-0677">Repeat</keyword>
<evidence type="ECO:0000313" key="4">
    <source>
        <dbReference type="EMBL" id="KAK1747072.1"/>
    </source>
</evidence>
<dbReference type="PANTHER" id="PTHR44019">
    <property type="entry name" value="WD REPEAT-CONTAINING PROTEIN 55"/>
    <property type="match status" value="1"/>
</dbReference>
<feature type="compositionally biased region" description="Basic and acidic residues" evidence="3">
    <location>
        <begin position="111"/>
        <end position="120"/>
    </location>
</feature>
<dbReference type="SUPFAM" id="SSF50978">
    <property type="entry name" value="WD40 repeat-like"/>
    <property type="match status" value="1"/>
</dbReference>
<organism evidence="4 5">
    <name type="scientific">Skeletonema marinoi</name>
    <dbReference type="NCBI Taxonomy" id="267567"/>
    <lineage>
        <taxon>Eukaryota</taxon>
        <taxon>Sar</taxon>
        <taxon>Stramenopiles</taxon>
        <taxon>Ochrophyta</taxon>
        <taxon>Bacillariophyta</taxon>
        <taxon>Coscinodiscophyceae</taxon>
        <taxon>Thalassiosirophycidae</taxon>
        <taxon>Thalassiosirales</taxon>
        <taxon>Skeletonemataceae</taxon>
        <taxon>Skeletonema</taxon>
        <taxon>Skeletonema marinoi-dohrnii complex</taxon>
    </lineage>
</organism>
<dbReference type="SMART" id="SM00320">
    <property type="entry name" value="WD40"/>
    <property type="match status" value="4"/>
</dbReference>
<dbReference type="EMBL" id="JATAAI010000003">
    <property type="protein sequence ID" value="KAK1747072.1"/>
    <property type="molecule type" value="Genomic_DNA"/>
</dbReference>
<name>A0AAD9DH80_9STRA</name>
<dbReference type="InterPro" id="IPR036322">
    <property type="entry name" value="WD40_repeat_dom_sf"/>
</dbReference>
<dbReference type="InterPro" id="IPR001680">
    <property type="entry name" value="WD40_rpt"/>
</dbReference>
<feature type="region of interest" description="Disordered" evidence="3">
    <location>
        <begin position="108"/>
        <end position="145"/>
    </location>
</feature>
<accession>A0AAD9DH80</accession>
<keyword evidence="5" id="KW-1185">Reference proteome</keyword>
<reference evidence="4" key="1">
    <citation type="submission" date="2023-06" db="EMBL/GenBank/DDBJ databases">
        <title>Survivors Of The Sea: Transcriptome response of Skeletonema marinoi to long-term dormancy.</title>
        <authorList>
            <person name="Pinder M.I.M."/>
            <person name="Kourtchenko O."/>
            <person name="Robertson E.K."/>
            <person name="Larsson T."/>
            <person name="Maumus F."/>
            <person name="Osuna-Cruz C.M."/>
            <person name="Vancaester E."/>
            <person name="Stenow R."/>
            <person name="Vandepoele K."/>
            <person name="Ploug H."/>
            <person name="Bruchert V."/>
            <person name="Godhe A."/>
            <person name="Topel M."/>
        </authorList>
    </citation>
    <scope>NUCLEOTIDE SEQUENCE</scope>
    <source>
        <strain evidence="4">R05AC</strain>
    </source>
</reference>
<feature type="compositionally biased region" description="Low complexity" evidence="3">
    <location>
        <begin position="131"/>
        <end position="141"/>
    </location>
</feature>